<dbReference type="GO" id="GO:0009279">
    <property type="term" value="C:cell outer membrane"/>
    <property type="evidence" value="ECO:0007669"/>
    <property type="project" value="UniProtKB-SubCell"/>
</dbReference>
<evidence type="ECO:0000256" key="3">
    <source>
        <dbReference type="ARBA" id="ARBA00022729"/>
    </source>
</evidence>
<dbReference type="SUPFAM" id="SSF48452">
    <property type="entry name" value="TPR-like"/>
    <property type="match status" value="1"/>
</dbReference>
<gene>
    <name evidence="9" type="ORF">SAMN04487894_102140</name>
</gene>
<feature type="domain" description="RagB/SusD" evidence="7">
    <location>
        <begin position="360"/>
        <end position="488"/>
    </location>
</feature>
<evidence type="ECO:0000259" key="7">
    <source>
        <dbReference type="Pfam" id="PF07980"/>
    </source>
</evidence>
<dbReference type="STRING" id="1285928.SAMN04487894_102140"/>
<evidence type="ECO:0000313" key="10">
    <source>
        <dbReference type="Proteomes" id="UP000198757"/>
    </source>
</evidence>
<keyword evidence="3 6" id="KW-0732">Signal</keyword>
<dbReference type="EMBL" id="FMZO01000002">
    <property type="protein sequence ID" value="SDC35753.1"/>
    <property type="molecule type" value="Genomic_DNA"/>
</dbReference>
<reference evidence="10" key="1">
    <citation type="submission" date="2016-10" db="EMBL/GenBank/DDBJ databases">
        <authorList>
            <person name="Varghese N."/>
            <person name="Submissions S."/>
        </authorList>
    </citation>
    <scope>NUCLEOTIDE SEQUENCE [LARGE SCALE GENOMIC DNA]</scope>
    <source>
        <strain evidence="10">DSM 25811 / CCM 8410 / LMG 26954 / E90</strain>
    </source>
</reference>
<dbReference type="PROSITE" id="PS51257">
    <property type="entry name" value="PROKAR_LIPOPROTEIN"/>
    <property type="match status" value="1"/>
</dbReference>
<name>A0A1G6KXV4_NIADE</name>
<dbReference type="InterPro" id="IPR012944">
    <property type="entry name" value="SusD_RagB_dom"/>
</dbReference>
<evidence type="ECO:0000256" key="5">
    <source>
        <dbReference type="ARBA" id="ARBA00023237"/>
    </source>
</evidence>
<evidence type="ECO:0000259" key="8">
    <source>
        <dbReference type="Pfam" id="PF14322"/>
    </source>
</evidence>
<feature type="domain" description="SusD-like N-terminal" evidence="8">
    <location>
        <begin position="92"/>
        <end position="240"/>
    </location>
</feature>
<dbReference type="AlphaFoldDB" id="A0A1G6KXV4"/>
<dbReference type="InterPro" id="IPR011990">
    <property type="entry name" value="TPR-like_helical_dom_sf"/>
</dbReference>
<comment type="subcellular location">
    <subcellularLocation>
        <location evidence="1">Cell outer membrane</location>
    </subcellularLocation>
</comment>
<accession>A0A1G6KXV4</accession>
<evidence type="ECO:0000256" key="4">
    <source>
        <dbReference type="ARBA" id="ARBA00023136"/>
    </source>
</evidence>
<evidence type="ECO:0000256" key="1">
    <source>
        <dbReference type="ARBA" id="ARBA00004442"/>
    </source>
</evidence>
<dbReference type="Proteomes" id="UP000198757">
    <property type="component" value="Unassembled WGS sequence"/>
</dbReference>
<dbReference type="Gene3D" id="1.25.40.390">
    <property type="match status" value="1"/>
</dbReference>
<comment type="similarity">
    <text evidence="2">Belongs to the SusD family.</text>
</comment>
<dbReference type="OrthoDB" id="630434at2"/>
<organism evidence="9 10">
    <name type="scientific">Niabella drilacis (strain DSM 25811 / CCM 8410 / CCUG 62505 / LMG 26954 / E90)</name>
    <dbReference type="NCBI Taxonomy" id="1285928"/>
    <lineage>
        <taxon>Bacteria</taxon>
        <taxon>Pseudomonadati</taxon>
        <taxon>Bacteroidota</taxon>
        <taxon>Chitinophagia</taxon>
        <taxon>Chitinophagales</taxon>
        <taxon>Chitinophagaceae</taxon>
        <taxon>Niabella</taxon>
    </lineage>
</organism>
<evidence type="ECO:0000256" key="6">
    <source>
        <dbReference type="SAM" id="SignalP"/>
    </source>
</evidence>
<dbReference type="Pfam" id="PF14322">
    <property type="entry name" value="SusD-like_3"/>
    <property type="match status" value="1"/>
</dbReference>
<dbReference type="InterPro" id="IPR033985">
    <property type="entry name" value="SusD-like_N"/>
</dbReference>
<keyword evidence="4" id="KW-0472">Membrane</keyword>
<evidence type="ECO:0000256" key="2">
    <source>
        <dbReference type="ARBA" id="ARBA00006275"/>
    </source>
</evidence>
<feature type="signal peptide" evidence="6">
    <location>
        <begin position="1"/>
        <end position="22"/>
    </location>
</feature>
<sequence length="495" mass="55453">MKNILRITLPFCLLFLVSSCKKSFLNEVVPSDGSLDPTVIFGSKEGVNNALVGIYGELRDYASGGQQNMYGIKSWQFNFEVRGNDLFSDPGNWWLYETNWSDNGYGRVATGGRTSVTWNMLYKTINNANAIILNTPNLQDGDAVKAPLIAEAKALRAYAYFCLARTYQFSYATNPDAPGVPIYTTPADAAVSGNPRAPLKEVYALIVSDLEEAVQNLPTTRIAKFRINKNVAAGLLAEVYQEMAMSDQTLWAKALANAETAMNGYPLMSAASYNDGFNTASNSEWIWGLMFNGTQSKSYAGWFGYIEPTNTPNTNFSARYNDIYVNSSFVANFTETDMRYKFLAAPGQSASLPWKRWVTIKFRDNATKSGDYVMMRAAEMHLIKAEAQAQMNNIPDAKTTLYALQLQRDPSAIKSAYTAKADVISEILLERRKELYGEEGWNYFDLKRYQLPLVRDGIHWSMLNIPANSNKWRWQFPQAEIDANKSLTSADQNPL</sequence>
<protein>
    <submittedName>
        <fullName evidence="9">SusD family protein</fullName>
    </submittedName>
</protein>
<keyword evidence="10" id="KW-1185">Reference proteome</keyword>
<feature type="chain" id="PRO_5011614448" evidence="6">
    <location>
        <begin position="23"/>
        <end position="495"/>
    </location>
</feature>
<dbReference type="Pfam" id="PF07980">
    <property type="entry name" value="SusD_RagB"/>
    <property type="match status" value="1"/>
</dbReference>
<proteinExistence type="inferred from homology"/>
<keyword evidence="5" id="KW-0998">Cell outer membrane</keyword>
<evidence type="ECO:0000313" key="9">
    <source>
        <dbReference type="EMBL" id="SDC35753.1"/>
    </source>
</evidence>
<dbReference type="CDD" id="cd08977">
    <property type="entry name" value="SusD"/>
    <property type="match status" value="1"/>
</dbReference>